<dbReference type="Proteomes" id="UP001610063">
    <property type="component" value="Unassembled WGS sequence"/>
</dbReference>
<dbReference type="InterPro" id="IPR036249">
    <property type="entry name" value="Thioredoxin-like_sf"/>
</dbReference>
<reference evidence="2 3" key="1">
    <citation type="journal article" date="2013" name="Int. J. Syst. Evol. Microbiol.">
        <title>Marinoscillum luteum sp. nov., isolated from marine sediment.</title>
        <authorList>
            <person name="Cha I.T."/>
            <person name="Park S.J."/>
            <person name="Kim S.J."/>
            <person name="Kim J.G."/>
            <person name="Jung M.Y."/>
            <person name="Shin K.S."/>
            <person name="Kwon K.K."/>
            <person name="Yang S.H."/>
            <person name="Seo Y.S."/>
            <person name="Rhee S.K."/>
        </authorList>
    </citation>
    <scope>NUCLEOTIDE SEQUENCE [LARGE SCALE GENOMIC DNA]</scope>
    <source>
        <strain evidence="2 3">KCTC 23939</strain>
    </source>
</reference>
<evidence type="ECO:0000313" key="2">
    <source>
        <dbReference type="EMBL" id="MFH6983618.1"/>
    </source>
</evidence>
<organism evidence="2 3">
    <name type="scientific">Marinoscillum luteum</name>
    <dbReference type="NCBI Taxonomy" id="861051"/>
    <lineage>
        <taxon>Bacteria</taxon>
        <taxon>Pseudomonadati</taxon>
        <taxon>Bacteroidota</taxon>
        <taxon>Cytophagia</taxon>
        <taxon>Cytophagales</taxon>
        <taxon>Reichenbachiellaceae</taxon>
        <taxon>Marinoscillum</taxon>
    </lineage>
</organism>
<evidence type="ECO:0000313" key="3">
    <source>
        <dbReference type="Proteomes" id="UP001610063"/>
    </source>
</evidence>
<dbReference type="Gene3D" id="3.40.30.10">
    <property type="entry name" value="Glutaredoxin"/>
    <property type="match status" value="1"/>
</dbReference>
<feature type="domain" description="Thioredoxin-like fold" evidence="1">
    <location>
        <begin position="24"/>
        <end position="118"/>
    </location>
</feature>
<name>A0ABW7N7Q9_9BACT</name>
<proteinExistence type="predicted"/>
<keyword evidence="3" id="KW-1185">Reference proteome</keyword>
<evidence type="ECO:0000259" key="1">
    <source>
        <dbReference type="Pfam" id="PF13098"/>
    </source>
</evidence>
<sequence>MLVRILWMSLAFGLMTSYNSPPEGNKYQLIIFEGSDWCVNCRRLERSVLSDVDFQVFLEANNISLIRVDFPQRNKLTAAQKTQNDSIARRYDFQGVYPTIVLVEPTDQAYLELGYMNETSSDFARRIDLGLKQLK</sequence>
<dbReference type="InterPro" id="IPR012336">
    <property type="entry name" value="Thioredoxin-like_fold"/>
</dbReference>
<dbReference type="EMBL" id="JBIPKE010000015">
    <property type="protein sequence ID" value="MFH6983618.1"/>
    <property type="molecule type" value="Genomic_DNA"/>
</dbReference>
<gene>
    <name evidence="2" type="ORF">ACHKAR_09220</name>
</gene>
<dbReference type="RefSeq" id="WP_395417168.1">
    <property type="nucleotide sequence ID" value="NZ_JBIPKE010000015.1"/>
</dbReference>
<protein>
    <submittedName>
        <fullName evidence="2">Thioredoxin fold domain-containing protein</fullName>
    </submittedName>
</protein>
<accession>A0ABW7N7Q9</accession>
<comment type="caution">
    <text evidence="2">The sequence shown here is derived from an EMBL/GenBank/DDBJ whole genome shotgun (WGS) entry which is preliminary data.</text>
</comment>
<dbReference type="SUPFAM" id="SSF52833">
    <property type="entry name" value="Thioredoxin-like"/>
    <property type="match status" value="1"/>
</dbReference>
<dbReference type="Pfam" id="PF13098">
    <property type="entry name" value="Thioredoxin_2"/>
    <property type="match status" value="1"/>
</dbReference>